<dbReference type="EMBL" id="CP036401">
    <property type="protein sequence ID" value="QBI04524.1"/>
    <property type="molecule type" value="Genomic_DNA"/>
</dbReference>
<keyword evidence="2" id="KW-1185">Reference proteome</keyword>
<evidence type="ECO:0000313" key="1">
    <source>
        <dbReference type="EMBL" id="QBI04524.1"/>
    </source>
</evidence>
<dbReference type="RefSeq" id="WP_131148585.1">
    <property type="nucleotide sequence ID" value="NZ_BMWV01000001.1"/>
</dbReference>
<organism evidence="1 2">
    <name type="scientific">Pseudoduganella albidiflava</name>
    <dbReference type="NCBI Taxonomy" id="321983"/>
    <lineage>
        <taxon>Bacteria</taxon>
        <taxon>Pseudomonadati</taxon>
        <taxon>Pseudomonadota</taxon>
        <taxon>Betaproteobacteria</taxon>
        <taxon>Burkholderiales</taxon>
        <taxon>Oxalobacteraceae</taxon>
        <taxon>Telluria group</taxon>
        <taxon>Pseudoduganella</taxon>
    </lineage>
</organism>
<proteinExistence type="predicted"/>
<sequence>MPTSLRYLLEHLEDPFSFFPIQCVSRSLQQLIESTDEDFISRMGPQGVARKYWDVPSELLYEEIGLLIGASFVLGQAMITQTISILNKIQELAAQTSALPSGKGAILCFHASIHTGSGLSHPCIVDLAANYFKHHSEWPEQWALSGGGSLQARTIQGCIAIGMSPGEVTDNMFAALHTLGDANSGIEIIQARIELWRERLARHLYSVLGIPDPKI</sequence>
<evidence type="ECO:0008006" key="3">
    <source>
        <dbReference type="Google" id="ProtNLM"/>
    </source>
</evidence>
<protein>
    <recommendedName>
        <fullName evidence="3">F-box domain-containing protein</fullName>
    </recommendedName>
</protein>
<name>A0ABX5S2N6_9BURK</name>
<evidence type="ECO:0000313" key="2">
    <source>
        <dbReference type="Proteomes" id="UP000292307"/>
    </source>
</evidence>
<gene>
    <name evidence="1" type="ORF">EYF70_29660</name>
</gene>
<reference evidence="1 2" key="1">
    <citation type="submission" date="2019-02" db="EMBL/GenBank/DDBJ databases">
        <title>Draft Genome Sequences of Six Type Strains of the Genus Massilia.</title>
        <authorList>
            <person name="Miess H."/>
            <person name="Frediansyhah A."/>
            <person name="Gross H."/>
        </authorList>
    </citation>
    <scope>NUCLEOTIDE SEQUENCE [LARGE SCALE GENOMIC DNA]</scope>
    <source>
        <strain evidence="1 2">DSM 17472</strain>
    </source>
</reference>
<dbReference type="Proteomes" id="UP000292307">
    <property type="component" value="Chromosome"/>
</dbReference>
<accession>A0ABX5S2N6</accession>